<dbReference type="Proteomes" id="UP000186015">
    <property type="component" value="Unassembled WGS sequence"/>
</dbReference>
<name>A0A1H7PIG6_RUMAL</name>
<sequence>MDEIVIARVDGDGKVIAQQRYRDYIQGPKSLAITAGLHGRKLFDILLDEFGYITYRDNKPAWNFILQTDTNRTIMNLLGKIAEAVLVRRCHEDNELNRILISKARYVSRRQPLSFTNKYFALGTGLLSTEKNNRIYYNPSETQRDIEWVDDRNKLLLKSGSTVSSGDIAGLQLKASTDGMNYVYDDLIKHRYMVPLVYFGVGRHNDFAEIASTLIKNGYLHHSMVDVDFIDAAAIDPYGFDEVLTYVDMVTAIVKGKLRPEQLLDIADDYPTLQTAITVTGIMQSGLNNEIEC</sequence>
<proteinExistence type="predicted"/>
<organism evidence="1 2">
    <name type="scientific">Ruminococcus albus</name>
    <dbReference type="NCBI Taxonomy" id="1264"/>
    <lineage>
        <taxon>Bacteria</taxon>
        <taxon>Bacillati</taxon>
        <taxon>Bacillota</taxon>
        <taxon>Clostridia</taxon>
        <taxon>Eubacteriales</taxon>
        <taxon>Oscillospiraceae</taxon>
        <taxon>Ruminococcus</taxon>
    </lineage>
</organism>
<dbReference type="OrthoDB" id="9554167at2"/>
<dbReference type="AlphaFoldDB" id="A0A1H7PIG6"/>
<accession>A0A1H7PIG6</accession>
<dbReference type="RefSeq" id="WP_074835814.1">
    <property type="nucleotide sequence ID" value="NZ_FOAT01000022.1"/>
</dbReference>
<reference evidence="1 2" key="1">
    <citation type="submission" date="2016-10" db="EMBL/GenBank/DDBJ databases">
        <authorList>
            <person name="de Groot N.N."/>
        </authorList>
    </citation>
    <scope>NUCLEOTIDE SEQUENCE [LARGE SCALE GENOMIC DNA]</scope>
    <source>
        <strain evidence="1 2">KH2T6</strain>
    </source>
</reference>
<evidence type="ECO:0000313" key="2">
    <source>
        <dbReference type="Proteomes" id="UP000186015"/>
    </source>
</evidence>
<gene>
    <name evidence="1" type="ORF">SAMN05216469_1229</name>
</gene>
<evidence type="ECO:0000313" key="1">
    <source>
        <dbReference type="EMBL" id="SEL35562.1"/>
    </source>
</evidence>
<dbReference type="EMBL" id="FOAT01000022">
    <property type="protein sequence ID" value="SEL35562.1"/>
    <property type="molecule type" value="Genomic_DNA"/>
</dbReference>
<protein>
    <submittedName>
        <fullName evidence="1">Uncharacterized protein</fullName>
    </submittedName>
</protein>